<dbReference type="PANTHER" id="PTHR43630">
    <property type="entry name" value="POLY-BETA-1,6-N-ACETYL-D-GLUCOSAMINE SYNTHASE"/>
    <property type="match status" value="1"/>
</dbReference>
<dbReference type="CDD" id="cd02511">
    <property type="entry name" value="Beta4Glucosyltransferase"/>
    <property type="match status" value="1"/>
</dbReference>
<keyword evidence="3" id="KW-1185">Reference proteome</keyword>
<dbReference type="SMART" id="SM00028">
    <property type="entry name" value="TPR"/>
    <property type="match status" value="4"/>
</dbReference>
<dbReference type="InterPro" id="IPR029044">
    <property type="entry name" value="Nucleotide-diphossugar_trans"/>
</dbReference>
<dbReference type="AlphaFoldDB" id="A0A1M6RE05"/>
<dbReference type="PANTHER" id="PTHR43630:SF2">
    <property type="entry name" value="GLYCOSYLTRANSFERASE"/>
    <property type="match status" value="1"/>
</dbReference>
<proteinExistence type="predicted"/>
<dbReference type="OrthoDB" id="9815923at2"/>
<dbReference type="InterPro" id="IPR029063">
    <property type="entry name" value="SAM-dependent_MTases_sf"/>
</dbReference>
<protein>
    <submittedName>
        <fullName evidence="2">TPR repeat-containing protein</fullName>
    </submittedName>
</protein>
<organism evidence="2 3">
    <name type="scientific">Desulforamulus aeronauticus DSM 10349</name>
    <dbReference type="NCBI Taxonomy" id="1121421"/>
    <lineage>
        <taxon>Bacteria</taxon>
        <taxon>Bacillati</taxon>
        <taxon>Bacillota</taxon>
        <taxon>Clostridia</taxon>
        <taxon>Eubacteriales</taxon>
        <taxon>Peptococcaceae</taxon>
        <taxon>Desulforamulus</taxon>
    </lineage>
</organism>
<dbReference type="SUPFAM" id="SSF81901">
    <property type="entry name" value="HCP-like"/>
    <property type="match status" value="1"/>
</dbReference>
<dbReference type="Pfam" id="PF13489">
    <property type="entry name" value="Methyltransf_23"/>
    <property type="match status" value="1"/>
</dbReference>
<dbReference type="InterPro" id="IPR001173">
    <property type="entry name" value="Glyco_trans_2-like"/>
</dbReference>
<gene>
    <name evidence="2" type="ORF">SAMN02745123_01447</name>
</gene>
<evidence type="ECO:0000313" key="2">
    <source>
        <dbReference type="EMBL" id="SHK30653.1"/>
    </source>
</evidence>
<reference evidence="3" key="1">
    <citation type="submission" date="2016-11" db="EMBL/GenBank/DDBJ databases">
        <authorList>
            <person name="Varghese N."/>
            <person name="Submissions S."/>
        </authorList>
    </citation>
    <scope>NUCLEOTIDE SEQUENCE [LARGE SCALE GENOMIC DNA]</scope>
    <source>
        <strain evidence="3">DSM 10349</strain>
    </source>
</reference>
<dbReference type="CDD" id="cd02440">
    <property type="entry name" value="AdoMet_MTases"/>
    <property type="match status" value="1"/>
</dbReference>
<evidence type="ECO:0000259" key="1">
    <source>
        <dbReference type="Pfam" id="PF00535"/>
    </source>
</evidence>
<name>A0A1M6RE05_9FIRM</name>
<dbReference type="Gene3D" id="1.25.40.10">
    <property type="entry name" value="Tetratricopeptide repeat domain"/>
    <property type="match status" value="1"/>
</dbReference>
<dbReference type="Proteomes" id="UP000183997">
    <property type="component" value="Unassembled WGS sequence"/>
</dbReference>
<dbReference type="Gene3D" id="3.40.50.150">
    <property type="entry name" value="Vaccinia Virus protein VP39"/>
    <property type="match status" value="1"/>
</dbReference>
<evidence type="ECO:0000313" key="3">
    <source>
        <dbReference type="Proteomes" id="UP000183997"/>
    </source>
</evidence>
<sequence>MRLSACSIVKNEAKNIARSIESYKDVVDEIIIVDTGSTDNTVEICQSLGAKVLHFEWINDFAAAKNYALQHAQGEWILFLDADEWFVPKLNDDRIFKVLDKVEKLPDVVAIKTTLCNIDETTGFISTKNSCARILKNGSGVHYVGKIHEDIRRNGQPVHTATLEELEIYHCGYAQGRVVGKSHRNLEILYDIYRTGKADTATYFYLCRENALINNYSEALKFYELFFRQKNCEQVILSANIFVSIYEHGIDIKQNNMDRFTFQDILTDIESAIEKYPDIPSHYHLKALHYYNFGFDFDQALELFEKAISLHKEYKGPYINSFAKSLPEAYWYMAQIYRAKHKQDKAFDYLVLSLQEKPLQDGSFQELLQLIRNQSDEDVILFLNSLYDSKNRDHVGFLAKQLMLSRLHTVFLYYAMKYNQEFDGQDETTYVAMILANQEEAAVETAMTAYFNAGKEDDRYFAALAMLCKKRIDLYEKYRSSLNPAFSTILNKYLHDQPLEQTSKEEIAAFLQLYRYMFYVGQADDLAKLESFFAEQPMEVAAGIMECYVSYKDHTKTIALAQKCLQDFKSEHFKTQMKKLLAFSYYLVKDYANAVDCFKTALESKDIDIDRNIVTYLRLISEASQDNLISLKAQKLYDKYAPIFKEYRAFADMVRTGKVRDISTTDDLKKIQELNQETFGQLTKPDAVKLPELVLNNFFALVEEYVEKDLDISAHVIILRLLKQEFKKDILYYRLGEIYTRLQNPDMSLYCHEQVFIVNATFAETLLTDPSNENRHYIYQPVEGIQVENCPLCGSFAKLHAVYNTITNPEFSSKQSAIKAWRYCISCNHLFAAQRPKEVSYELAEEKASSMIKGMAKELIHYQDTVSEICSLAKGNLFLDIGSGSGKLIAVALEYGFEAVGIEPIEQLALQSQKTLDTTIYNCTLENFESNTRYDVISLDCVLENLAEPQTVLGKIEELLNKDGLLYIETPNFASAYARVMKDKSWTVRSGRIVNYFSKQSLERLLTEHGFTLINYRMSKRNNGYMEVFARKC</sequence>
<dbReference type="RefSeq" id="WP_072912446.1">
    <property type="nucleotide sequence ID" value="NZ_FRAR01000010.1"/>
</dbReference>
<accession>A0A1M6RE05</accession>
<dbReference type="InterPro" id="IPR019734">
    <property type="entry name" value="TPR_rpt"/>
</dbReference>
<dbReference type="SUPFAM" id="SSF53448">
    <property type="entry name" value="Nucleotide-diphospho-sugar transferases"/>
    <property type="match status" value="1"/>
</dbReference>
<dbReference type="STRING" id="1121421.SAMN02745123_01447"/>
<dbReference type="Pfam" id="PF00535">
    <property type="entry name" value="Glycos_transf_2"/>
    <property type="match status" value="1"/>
</dbReference>
<dbReference type="InterPro" id="IPR011990">
    <property type="entry name" value="TPR-like_helical_dom_sf"/>
</dbReference>
<dbReference type="Gene3D" id="3.90.550.10">
    <property type="entry name" value="Spore Coat Polysaccharide Biosynthesis Protein SpsA, Chain A"/>
    <property type="match status" value="1"/>
</dbReference>
<dbReference type="EMBL" id="FRAR01000010">
    <property type="protein sequence ID" value="SHK30653.1"/>
    <property type="molecule type" value="Genomic_DNA"/>
</dbReference>
<dbReference type="SUPFAM" id="SSF53335">
    <property type="entry name" value="S-adenosyl-L-methionine-dependent methyltransferases"/>
    <property type="match status" value="1"/>
</dbReference>
<feature type="domain" description="Glycosyltransferase 2-like" evidence="1">
    <location>
        <begin position="5"/>
        <end position="122"/>
    </location>
</feature>